<evidence type="ECO:0000313" key="8">
    <source>
        <dbReference type="Proteomes" id="UP000003146"/>
    </source>
</evidence>
<dbReference type="PANTHER" id="PTHR43280">
    <property type="entry name" value="ARAC-FAMILY TRANSCRIPTIONAL REGULATOR"/>
    <property type="match status" value="1"/>
</dbReference>
<dbReference type="InterPro" id="IPR018060">
    <property type="entry name" value="HTH_AraC"/>
</dbReference>
<keyword evidence="2" id="KW-0238">DNA-binding</keyword>
<keyword evidence="1" id="KW-0805">Transcription regulation</keyword>
<dbReference type="STRING" id="470145.BACCOP_01259"/>
<feature type="transmembrane region" description="Helical" evidence="5">
    <location>
        <begin position="40"/>
        <end position="61"/>
    </location>
</feature>
<keyword evidence="5" id="KW-0812">Transmembrane</keyword>
<dbReference type="Gene3D" id="1.10.10.60">
    <property type="entry name" value="Homeodomain-like"/>
    <property type="match status" value="2"/>
</dbReference>
<dbReference type="InterPro" id="IPR018062">
    <property type="entry name" value="HTH_AraC-typ_CS"/>
</dbReference>
<feature type="domain" description="HTH araC/xylS-type" evidence="6">
    <location>
        <begin position="263"/>
        <end position="364"/>
    </location>
</feature>
<accession>B3JHA3</accession>
<feature type="transmembrane region" description="Helical" evidence="5">
    <location>
        <begin position="73"/>
        <end position="94"/>
    </location>
</feature>
<evidence type="ECO:0000256" key="4">
    <source>
        <dbReference type="SAM" id="MobiDB-lite"/>
    </source>
</evidence>
<comment type="caution">
    <text evidence="7">The sequence shown here is derived from an EMBL/GenBank/DDBJ whole genome shotgun (WGS) entry which is preliminary data.</text>
</comment>
<feature type="transmembrane region" description="Helical" evidence="5">
    <location>
        <begin position="6"/>
        <end position="28"/>
    </location>
</feature>
<evidence type="ECO:0000256" key="1">
    <source>
        <dbReference type="ARBA" id="ARBA00023015"/>
    </source>
</evidence>
<evidence type="ECO:0000256" key="3">
    <source>
        <dbReference type="ARBA" id="ARBA00023163"/>
    </source>
</evidence>
<keyword evidence="3" id="KW-0804">Transcription</keyword>
<feature type="compositionally biased region" description="Basic and acidic residues" evidence="4">
    <location>
        <begin position="240"/>
        <end position="256"/>
    </location>
</feature>
<evidence type="ECO:0000313" key="7">
    <source>
        <dbReference type="EMBL" id="EDV01562.1"/>
    </source>
</evidence>
<keyword evidence="5" id="KW-0472">Membrane</keyword>
<dbReference type="Pfam" id="PF12833">
    <property type="entry name" value="HTH_18"/>
    <property type="match status" value="1"/>
</dbReference>
<name>B3JHA3_9BACT</name>
<evidence type="ECO:0000259" key="6">
    <source>
        <dbReference type="PROSITE" id="PS01124"/>
    </source>
</evidence>
<dbReference type="SUPFAM" id="SSF46689">
    <property type="entry name" value="Homeodomain-like"/>
    <property type="match status" value="1"/>
</dbReference>
<keyword evidence="5" id="KW-1133">Transmembrane helix</keyword>
<evidence type="ECO:0000256" key="2">
    <source>
        <dbReference type="ARBA" id="ARBA00023125"/>
    </source>
</evidence>
<dbReference type="PANTHER" id="PTHR43280:SF29">
    <property type="entry name" value="ARAC-FAMILY TRANSCRIPTIONAL REGULATOR"/>
    <property type="match status" value="1"/>
</dbReference>
<feature type="transmembrane region" description="Helical" evidence="5">
    <location>
        <begin position="197"/>
        <end position="215"/>
    </location>
</feature>
<organism evidence="7 8">
    <name type="scientific">Phocaeicola coprocola DSM 17136</name>
    <dbReference type="NCBI Taxonomy" id="470145"/>
    <lineage>
        <taxon>Bacteria</taxon>
        <taxon>Pseudomonadati</taxon>
        <taxon>Bacteroidota</taxon>
        <taxon>Bacteroidia</taxon>
        <taxon>Bacteroidales</taxon>
        <taxon>Bacteroidaceae</taxon>
        <taxon>Phocaeicola</taxon>
    </lineage>
</organism>
<dbReference type="GO" id="GO:0003700">
    <property type="term" value="F:DNA-binding transcription factor activity"/>
    <property type="evidence" value="ECO:0007669"/>
    <property type="project" value="InterPro"/>
</dbReference>
<reference evidence="7 8" key="1">
    <citation type="submission" date="2008-04" db="EMBL/GenBank/DDBJ databases">
        <title>Draft genome sequence of Bacteroides coprocola (DSM 17136).</title>
        <authorList>
            <person name="Sudarsanam P."/>
            <person name="Ley R."/>
            <person name="Guruge J."/>
            <person name="Turnbaugh P.J."/>
            <person name="Mahowald M."/>
            <person name="Liep D."/>
            <person name="Gordon J."/>
        </authorList>
    </citation>
    <scope>NUCLEOTIDE SEQUENCE [LARGE SCALE GENOMIC DNA]</scope>
    <source>
        <strain evidence="7 8">DSM 17136</strain>
    </source>
</reference>
<dbReference type="HOGENOM" id="CLU_743261_0_0_10"/>
<feature type="transmembrane region" description="Helical" evidence="5">
    <location>
        <begin position="172"/>
        <end position="191"/>
    </location>
</feature>
<dbReference type="SMART" id="SM00342">
    <property type="entry name" value="HTH_ARAC"/>
    <property type="match status" value="1"/>
</dbReference>
<reference evidence="7 8" key="2">
    <citation type="submission" date="2008-04" db="EMBL/GenBank/DDBJ databases">
        <authorList>
            <person name="Fulton L."/>
            <person name="Clifton S."/>
            <person name="Fulton B."/>
            <person name="Xu J."/>
            <person name="Minx P."/>
            <person name="Pepin K.H."/>
            <person name="Johnson M."/>
            <person name="Thiruvilangam P."/>
            <person name="Bhonagiri V."/>
            <person name="Nash W.E."/>
            <person name="Mardis E.R."/>
            <person name="Wilson R.K."/>
        </authorList>
    </citation>
    <scope>NUCLEOTIDE SEQUENCE [LARGE SCALE GENOMIC DNA]</scope>
    <source>
        <strain evidence="7 8">DSM 17136</strain>
    </source>
</reference>
<dbReference type="PROSITE" id="PS00041">
    <property type="entry name" value="HTH_ARAC_FAMILY_1"/>
    <property type="match status" value="1"/>
</dbReference>
<dbReference type="PROSITE" id="PS01124">
    <property type="entry name" value="HTH_ARAC_FAMILY_2"/>
    <property type="match status" value="1"/>
</dbReference>
<dbReference type="Proteomes" id="UP000003146">
    <property type="component" value="Unassembled WGS sequence"/>
</dbReference>
<feature type="transmembrane region" description="Helical" evidence="5">
    <location>
        <begin position="131"/>
        <end position="152"/>
    </location>
</feature>
<feature type="region of interest" description="Disordered" evidence="4">
    <location>
        <begin position="237"/>
        <end position="256"/>
    </location>
</feature>
<proteinExistence type="predicted"/>
<gene>
    <name evidence="7" type="ORF">BACCOP_01259</name>
</gene>
<feature type="region of interest" description="Disordered" evidence="4">
    <location>
        <begin position="350"/>
        <end position="372"/>
    </location>
</feature>
<sequence length="372" mass="43017">MGNNILILEITSGICCILTAIFLHYSAIPKSNNKKNYQKGYTVVKIASLILGISALLFAYFGNVIDTYDKRSFIQIILPVETLLVFWVFVYPLYDKNKLKNFLKYQVFYTTVLCTANIIYLFVAKGMSGEWFYYLLVSCYVIQFAFYTIIFIHISKIWLKKKSTESSNFKKYPFRIWIAGFIIGVMGIVAEVYPNEIYLQIFTLCYTVFFISLGIQYHNYSIIAPVETVSQEVTIAPEETNSKPETPKPEEKRHGQGNDIIKEKITIWVQHKGYLQLGVTIQDLSREIGINRTYLSNYINETYQSNFNGWLNDLRIEEAKQKIISSPEINLSDLAEMVGFADQAHFSKQFKQKEGIPPSVWKKEHRAKSEKD</sequence>
<feature type="transmembrane region" description="Helical" evidence="5">
    <location>
        <begin position="106"/>
        <end position="125"/>
    </location>
</feature>
<dbReference type="eggNOG" id="COG2207">
    <property type="taxonomic scope" value="Bacteria"/>
</dbReference>
<dbReference type="GO" id="GO:0043565">
    <property type="term" value="F:sequence-specific DNA binding"/>
    <property type="evidence" value="ECO:0007669"/>
    <property type="project" value="InterPro"/>
</dbReference>
<dbReference type="AlphaFoldDB" id="B3JHA3"/>
<dbReference type="InterPro" id="IPR009057">
    <property type="entry name" value="Homeodomain-like_sf"/>
</dbReference>
<evidence type="ECO:0000256" key="5">
    <source>
        <dbReference type="SAM" id="Phobius"/>
    </source>
</evidence>
<protein>
    <submittedName>
        <fullName evidence="7">Transcriptional regulator, AraC family</fullName>
    </submittedName>
</protein>
<dbReference type="EMBL" id="ABIY02000074">
    <property type="protein sequence ID" value="EDV01562.1"/>
    <property type="molecule type" value="Genomic_DNA"/>
</dbReference>